<dbReference type="GO" id="GO:0016887">
    <property type="term" value="F:ATP hydrolysis activity"/>
    <property type="evidence" value="ECO:0007669"/>
    <property type="project" value="TreeGrafter"/>
</dbReference>
<keyword evidence="5" id="KW-0347">Helicase</keyword>
<dbReference type="Gene3D" id="3.40.50.300">
    <property type="entry name" value="P-loop containing nucleotide triphosphate hydrolases"/>
    <property type="match status" value="2"/>
</dbReference>
<dbReference type="InterPro" id="IPR014001">
    <property type="entry name" value="Helicase_ATP-bd"/>
</dbReference>
<feature type="domain" description="Helicase ATP-binding" evidence="3">
    <location>
        <begin position="32"/>
        <end position="211"/>
    </location>
</feature>
<evidence type="ECO:0000256" key="2">
    <source>
        <dbReference type="ARBA" id="ARBA00022840"/>
    </source>
</evidence>
<proteinExistence type="predicted"/>
<dbReference type="EMBL" id="BSWK01000011">
    <property type="protein sequence ID" value="GMB86559.1"/>
    <property type="molecule type" value="Genomic_DNA"/>
</dbReference>
<dbReference type="SMART" id="SM00490">
    <property type="entry name" value="HELICc"/>
    <property type="match status" value="1"/>
</dbReference>
<reference evidence="5" key="1">
    <citation type="submission" date="2023-04" db="EMBL/GenBank/DDBJ databases">
        <title>Draft genome sequences of Lactobacillus delbrueckii subsp. bulgaricus ME-900 and ME-901 with improved acid tolerance.</title>
        <authorList>
            <person name="Ishida T."/>
            <person name="Yamamoto E."/>
            <person name="Koizumi A."/>
            <person name="Fujiwara S."/>
            <person name="Makino S."/>
            <person name="Kano H."/>
            <person name="Kimura K."/>
        </authorList>
    </citation>
    <scope>NUCLEOTIDE SEQUENCE</scope>
    <source>
        <strain evidence="5">ME-900</strain>
    </source>
</reference>
<evidence type="ECO:0000256" key="1">
    <source>
        <dbReference type="ARBA" id="ARBA00022741"/>
    </source>
</evidence>
<dbReference type="PROSITE" id="PS51194">
    <property type="entry name" value="HELICASE_CTER"/>
    <property type="match status" value="1"/>
</dbReference>
<dbReference type="GO" id="GO:0005524">
    <property type="term" value="F:ATP binding"/>
    <property type="evidence" value="ECO:0007669"/>
    <property type="project" value="UniProtKB-KW"/>
</dbReference>
<gene>
    <name evidence="5" type="primary">lhr</name>
    <name evidence="5" type="ORF">ME0900_09320</name>
</gene>
<dbReference type="InterPro" id="IPR027417">
    <property type="entry name" value="P-loop_NTPase"/>
</dbReference>
<evidence type="ECO:0000259" key="4">
    <source>
        <dbReference type="PROSITE" id="PS51194"/>
    </source>
</evidence>
<keyword evidence="2" id="KW-0067">ATP-binding</keyword>
<dbReference type="GO" id="GO:0004386">
    <property type="term" value="F:helicase activity"/>
    <property type="evidence" value="ECO:0007669"/>
    <property type="project" value="UniProtKB-KW"/>
</dbReference>
<accession>A0AAV5PD46</accession>
<comment type="caution">
    <text evidence="5">The sequence shown here is derived from an EMBL/GenBank/DDBJ whole genome shotgun (WGS) entry which is preliminary data.</text>
</comment>
<name>A0AAV5PD46_LACDE</name>
<dbReference type="Proteomes" id="UP001165243">
    <property type="component" value="Unassembled WGS sequence"/>
</dbReference>
<dbReference type="RefSeq" id="WP_014565075.1">
    <property type="nucleotide sequence ID" value="NZ_BSWJ01000014.1"/>
</dbReference>
<dbReference type="InterPro" id="IPR011545">
    <property type="entry name" value="DEAD/DEAH_box_helicase_dom"/>
</dbReference>
<dbReference type="GO" id="GO:0003677">
    <property type="term" value="F:DNA binding"/>
    <property type="evidence" value="ECO:0007669"/>
    <property type="project" value="TreeGrafter"/>
</dbReference>
<dbReference type="SMART" id="SM00487">
    <property type="entry name" value="DEXDc"/>
    <property type="match status" value="1"/>
</dbReference>
<keyword evidence="5" id="KW-0378">Hydrolase</keyword>
<dbReference type="PANTHER" id="PTHR47962:SF5">
    <property type="entry name" value="ATP-DEPENDENT HELICASE LHR-RELATED"/>
    <property type="match status" value="1"/>
</dbReference>
<keyword evidence="1" id="KW-0547">Nucleotide-binding</keyword>
<organism evidence="5 6">
    <name type="scientific">Lactobacillus delbrueckii subsp. bulgaricus</name>
    <dbReference type="NCBI Taxonomy" id="1585"/>
    <lineage>
        <taxon>Bacteria</taxon>
        <taxon>Bacillati</taxon>
        <taxon>Bacillota</taxon>
        <taxon>Bacilli</taxon>
        <taxon>Lactobacillales</taxon>
        <taxon>Lactobacillaceae</taxon>
        <taxon>Lactobacillus</taxon>
    </lineage>
</organism>
<evidence type="ECO:0000313" key="5">
    <source>
        <dbReference type="EMBL" id="GMB86559.1"/>
    </source>
</evidence>
<dbReference type="PROSITE" id="PS51192">
    <property type="entry name" value="HELICASE_ATP_BIND_1"/>
    <property type="match status" value="1"/>
</dbReference>
<dbReference type="AlphaFoldDB" id="A0AAV5PD46"/>
<protein>
    <submittedName>
        <fullName evidence="5">ATP-dependent helicase</fullName>
    </submittedName>
</protein>
<evidence type="ECO:0000259" key="3">
    <source>
        <dbReference type="PROSITE" id="PS51192"/>
    </source>
</evidence>
<dbReference type="Pfam" id="PF00270">
    <property type="entry name" value="DEAD"/>
    <property type="match status" value="1"/>
</dbReference>
<dbReference type="SUPFAM" id="SSF52540">
    <property type="entry name" value="P-loop containing nucleoside triphosphate hydrolases"/>
    <property type="match status" value="1"/>
</dbReference>
<sequence length="744" mass="84405">MDTFSRYAPFIQDYIYSRGWETLRPLQTAAAQVIFDTDDNLLLSASTASGKTEAAFFPILTDLAENPADSIACLYIAPLKALINDQYDRLKDICEGSDVPVWRYHGDVSAAQKRKMFKRPQGVLQITPESLESLIINKHTDIPRLFGDLRYVVIDEFHSFLRSDRGGQTFCLLERLNRLAGVKPRRIGLSATIGDPKAAGQFLGDGSGHQTRIPKVKSRPQRWHLSMEHFYKSGDQAGDHSALPAQAVLDQASDQAPELADPGLAYIFDHTRGKKCLVFTNSREECEAVCQVLRQYCEYKHEPDRFMIHHGNLSAALRQGAEAIMKDKDSNITTCATATLELGIDVGQLERAFQIEAPFTVSGFLQRMGRTGRRGNPAEMWFVMREEQAESRDMLPVLLPWSLLQGIALVELYLQECWVEPPRDHQLPYSLLYHQTMSTLMAGGEMSPAELASRVLTLSYFRWVSQDDYRVLLRHLIKTDQIQLTENGGLIVGLAGERVTNNFKFYAVFQENEEYSVHAESEELGTIVKPPPLGEKIAIAGHVWVVEEIDRRRRQVYVHQVKGQIPAYFGDVAGDIHPKVLQQMRQILAEKRQYPYLMKNAAARLSETRAMAEAAGLPDKQLINLGAKTYCLFPWTGSYAFLALERFLRLKCASRLGLKNIDSVRPYYIQFSMDVSEGDFYQILAEEAAKDFDPLDLLYPKEVPVFDKYDEYLPDDLVRKEFAYSVLDLTEMRRAIGEITRQMA</sequence>
<dbReference type="PANTHER" id="PTHR47962">
    <property type="entry name" value="ATP-DEPENDENT HELICASE LHR-RELATED-RELATED"/>
    <property type="match status" value="1"/>
</dbReference>
<dbReference type="InterPro" id="IPR052511">
    <property type="entry name" value="ATP-dep_Helicase"/>
</dbReference>
<feature type="domain" description="Helicase C-terminal" evidence="4">
    <location>
        <begin position="263"/>
        <end position="415"/>
    </location>
</feature>
<dbReference type="InterPro" id="IPR001650">
    <property type="entry name" value="Helicase_C-like"/>
</dbReference>
<dbReference type="CDD" id="cd17922">
    <property type="entry name" value="DEXHc_LHR-like"/>
    <property type="match status" value="1"/>
</dbReference>
<dbReference type="Pfam" id="PF00271">
    <property type="entry name" value="Helicase_C"/>
    <property type="match status" value="1"/>
</dbReference>
<evidence type="ECO:0000313" key="6">
    <source>
        <dbReference type="Proteomes" id="UP001165243"/>
    </source>
</evidence>